<name>G4CLK7_9NEIS</name>
<evidence type="ECO:0000313" key="1">
    <source>
        <dbReference type="EMBL" id="EGY51284.1"/>
    </source>
</evidence>
<sequence>MKFENKHDFFSYFLDDNWTVSKKLLKTNNWHAIPVPNTLTLIETEWFAKNIFLYGQEYLEYCFEYNGNISVSIVNNSADNLMGTEFNNSHKYIIITNQNLDFLYFKNQNNLYHLFCGTPDFVFGCINCSLNMAKKIFFSYGVDSFDEGSDEYHYLIGIWDTYSSNLN</sequence>
<proteinExistence type="predicted"/>
<gene>
    <name evidence="1" type="ORF">HMPREF9371_2498</name>
</gene>
<dbReference type="EMBL" id="AGAY01000090">
    <property type="protein sequence ID" value="EGY51284.1"/>
    <property type="molecule type" value="Genomic_DNA"/>
</dbReference>
<dbReference type="OrthoDB" id="8613616at2"/>
<evidence type="ECO:0000313" key="2">
    <source>
        <dbReference type="Proteomes" id="UP000003019"/>
    </source>
</evidence>
<dbReference type="Proteomes" id="UP000003019">
    <property type="component" value="Unassembled WGS sequence"/>
</dbReference>
<keyword evidence="2" id="KW-1185">Reference proteome</keyword>
<reference evidence="1 2" key="1">
    <citation type="submission" date="2011-05" db="EMBL/GenBank/DDBJ databases">
        <authorList>
            <person name="Muzny D."/>
            <person name="Qin X."/>
            <person name="Deng J."/>
            <person name="Jiang H."/>
            <person name="Liu Y."/>
            <person name="Qu J."/>
            <person name="Song X.-Z."/>
            <person name="Zhang L."/>
            <person name="Thornton R."/>
            <person name="Coyle M."/>
            <person name="Francisco L."/>
            <person name="Jackson L."/>
            <person name="Javaid M."/>
            <person name="Korchina V."/>
            <person name="Kovar C."/>
            <person name="Mata R."/>
            <person name="Mathew T."/>
            <person name="Ngo R."/>
            <person name="Nguyen L."/>
            <person name="Nguyen N."/>
            <person name="Okwuonu G."/>
            <person name="Ongeri F."/>
            <person name="Pham C."/>
            <person name="Simmons D."/>
            <person name="Wilczek-Boney K."/>
            <person name="Hale W."/>
            <person name="Jakkamsetti A."/>
            <person name="Pham P."/>
            <person name="Ruth R."/>
            <person name="San Lucas F."/>
            <person name="Warren J."/>
            <person name="Zhang J."/>
            <person name="Zhao Z."/>
            <person name="Zhou C."/>
            <person name="Zhu D."/>
            <person name="Lee S."/>
            <person name="Bess C."/>
            <person name="Blankenburg K."/>
            <person name="Forbes L."/>
            <person name="Fu Q."/>
            <person name="Gubbala S."/>
            <person name="Hirani K."/>
            <person name="Jayaseelan J.C."/>
            <person name="Lara F."/>
            <person name="Munidasa M."/>
            <person name="Palculict T."/>
            <person name="Patil S."/>
            <person name="Pu L.-L."/>
            <person name="Saada N."/>
            <person name="Tang L."/>
            <person name="Weissenberger G."/>
            <person name="Zhu Y."/>
            <person name="Hemphill L."/>
            <person name="Shang Y."/>
            <person name="Youmans B."/>
            <person name="Ayvaz T."/>
            <person name="Ross M."/>
            <person name="Santibanez J."/>
            <person name="Aqrawi P."/>
            <person name="Gross S."/>
            <person name="Joshi V."/>
            <person name="Fowler G."/>
            <person name="Nazareth L."/>
            <person name="Reid J."/>
            <person name="Worley K."/>
            <person name="Petrosino J."/>
            <person name="Highlander S."/>
            <person name="Gibbs R."/>
        </authorList>
    </citation>
    <scope>NUCLEOTIDE SEQUENCE [LARGE SCALE GENOMIC DNA]</scope>
    <source>
        <strain evidence="1 2">871</strain>
    </source>
</reference>
<dbReference type="AlphaFoldDB" id="G4CLK7"/>
<comment type="caution">
    <text evidence="1">The sequence shown here is derived from an EMBL/GenBank/DDBJ whole genome shotgun (WGS) entry which is preliminary data.</text>
</comment>
<accession>G4CLK7</accession>
<dbReference type="RefSeq" id="WP_009120180.1">
    <property type="nucleotide sequence ID" value="NZ_JH164927.1"/>
</dbReference>
<organism evidence="1 2">
    <name type="scientific">Neisseria shayeganii 871</name>
    <dbReference type="NCBI Taxonomy" id="1032488"/>
    <lineage>
        <taxon>Bacteria</taxon>
        <taxon>Pseudomonadati</taxon>
        <taxon>Pseudomonadota</taxon>
        <taxon>Betaproteobacteria</taxon>
        <taxon>Neisseriales</taxon>
        <taxon>Neisseriaceae</taxon>
        <taxon>Neisseria</taxon>
    </lineage>
</organism>
<dbReference type="HOGENOM" id="CLU_1592829_0_0_4"/>
<protein>
    <submittedName>
        <fullName evidence="1">Uncharacterized protein</fullName>
    </submittedName>
</protein>